<dbReference type="Pfam" id="PF01954">
    <property type="entry name" value="AF2212-like"/>
    <property type="match status" value="1"/>
</dbReference>
<reference evidence="1" key="1">
    <citation type="journal article" date="2014" name="Front. Microbiol.">
        <title>High frequency of phylogenetically diverse reductive dehalogenase-homologous genes in deep subseafloor sedimentary metagenomes.</title>
        <authorList>
            <person name="Kawai M."/>
            <person name="Futagami T."/>
            <person name="Toyoda A."/>
            <person name="Takaki Y."/>
            <person name="Nishi S."/>
            <person name="Hori S."/>
            <person name="Arai W."/>
            <person name="Tsubouchi T."/>
            <person name="Morono Y."/>
            <person name="Uchiyama I."/>
            <person name="Ito T."/>
            <person name="Fujiyama A."/>
            <person name="Inagaki F."/>
            <person name="Takami H."/>
        </authorList>
    </citation>
    <scope>NUCLEOTIDE SEQUENCE</scope>
    <source>
        <strain evidence="1">Expedition CK06-06</strain>
    </source>
</reference>
<dbReference type="InterPro" id="IPR008203">
    <property type="entry name" value="AF2212-like"/>
</dbReference>
<protein>
    <recommendedName>
        <fullName evidence="2">DUF104 domain-containing protein</fullName>
    </recommendedName>
</protein>
<proteinExistence type="predicted"/>
<sequence>MEKTIRARFLNRVFVPLERLEIELEEGEEVAITVSENPPSFKTEKFIEVLRATAGGWRGLIDAEKLKRNIYADRLISTRPKLKL</sequence>
<comment type="caution">
    <text evidence="1">The sequence shown here is derived from an EMBL/GenBank/DDBJ whole genome shotgun (WGS) entry which is preliminary data.</text>
</comment>
<gene>
    <name evidence="1" type="ORF">S03H2_13608</name>
</gene>
<evidence type="ECO:0000313" key="1">
    <source>
        <dbReference type="EMBL" id="GAH38539.1"/>
    </source>
</evidence>
<accession>X1GAE2</accession>
<name>X1GAE2_9ZZZZ</name>
<dbReference type="AlphaFoldDB" id="X1GAE2"/>
<evidence type="ECO:0008006" key="2">
    <source>
        <dbReference type="Google" id="ProtNLM"/>
    </source>
</evidence>
<dbReference type="EMBL" id="BARU01006905">
    <property type="protein sequence ID" value="GAH38539.1"/>
    <property type="molecule type" value="Genomic_DNA"/>
</dbReference>
<organism evidence="1">
    <name type="scientific">marine sediment metagenome</name>
    <dbReference type="NCBI Taxonomy" id="412755"/>
    <lineage>
        <taxon>unclassified sequences</taxon>
        <taxon>metagenomes</taxon>
        <taxon>ecological metagenomes</taxon>
    </lineage>
</organism>
<dbReference type="SUPFAM" id="SSF141694">
    <property type="entry name" value="AF2212/PG0164-like"/>
    <property type="match status" value="1"/>
</dbReference>
<dbReference type="Gene3D" id="4.10.1150.10">
    <property type="entry name" value="AF2212/PG0164-like"/>
    <property type="match status" value="1"/>
</dbReference>
<dbReference type="InterPro" id="IPR024069">
    <property type="entry name" value="AF2212-like_dom_sf"/>
</dbReference>